<proteinExistence type="predicted"/>
<keyword evidence="2" id="KW-1185">Reference proteome</keyword>
<reference evidence="2" key="1">
    <citation type="submission" date="2017-09" db="EMBL/GenBank/DDBJ databases">
        <authorList>
            <person name="Varghese N."/>
            <person name="Submissions S."/>
        </authorList>
    </citation>
    <scope>NUCLEOTIDE SEQUENCE [LARGE SCALE GENOMIC DNA]</scope>
    <source>
        <strain evidence="2">MSL47</strain>
    </source>
</reference>
<dbReference type="EMBL" id="OBDZ01000009">
    <property type="protein sequence ID" value="SNY25169.1"/>
    <property type="molecule type" value="Genomic_DNA"/>
</dbReference>
<evidence type="ECO:0000313" key="1">
    <source>
        <dbReference type="EMBL" id="SNY25169.1"/>
    </source>
</evidence>
<evidence type="ECO:0008006" key="3">
    <source>
        <dbReference type="Google" id="ProtNLM"/>
    </source>
</evidence>
<name>A0A285GNM1_9FIRM</name>
<dbReference type="InterPro" id="IPR021525">
    <property type="entry name" value="DUF3189"/>
</dbReference>
<gene>
    <name evidence="1" type="ORF">SAMN06265827_10939</name>
</gene>
<evidence type="ECO:0000313" key="2">
    <source>
        <dbReference type="Proteomes" id="UP000219573"/>
    </source>
</evidence>
<accession>A0A285GNM1</accession>
<dbReference type="Proteomes" id="UP000219573">
    <property type="component" value="Unassembled WGS sequence"/>
</dbReference>
<sequence>MDIIYHDVGGTHSVAVASALHLNKLPMDRTPNKNEILNLPTFDKLKTKDLGHLIYQGKDEFGNQVYTLGCKYAEKFVIPAIKDTYDLLGDQEELMLIKTKSTINFTMKIGGYTSRALGLMTIGRPIVTQGVLKAYPKIVELVSEVKRELEVKN</sequence>
<dbReference type="AlphaFoldDB" id="A0A285GNM1"/>
<organism evidence="1 2">
    <name type="scientific">Orenia metallireducens</name>
    <dbReference type="NCBI Taxonomy" id="1413210"/>
    <lineage>
        <taxon>Bacteria</taxon>
        <taxon>Bacillati</taxon>
        <taxon>Bacillota</taxon>
        <taxon>Clostridia</taxon>
        <taxon>Halanaerobiales</taxon>
        <taxon>Halobacteroidaceae</taxon>
        <taxon>Orenia</taxon>
    </lineage>
</organism>
<dbReference type="RefSeq" id="WP_097017489.1">
    <property type="nucleotide sequence ID" value="NZ_OBDZ01000009.1"/>
</dbReference>
<dbReference type="OrthoDB" id="1680616at2"/>
<protein>
    <recommendedName>
        <fullName evidence="3">DUF3189 domain-containing protein</fullName>
    </recommendedName>
</protein>
<dbReference type="Pfam" id="PF11385">
    <property type="entry name" value="DUF3189"/>
    <property type="match status" value="1"/>
</dbReference>
<dbReference type="STRING" id="1413210.U472_08860"/>